<evidence type="ECO:0000256" key="1">
    <source>
        <dbReference type="SAM" id="MobiDB-lite"/>
    </source>
</evidence>
<protein>
    <submittedName>
        <fullName evidence="2">Uncharacterized protein</fullName>
    </submittedName>
</protein>
<name>A0A2K2F7L4_9CLOT</name>
<keyword evidence="3" id="KW-1185">Reference proteome</keyword>
<accession>A0A2K2F7L4</accession>
<dbReference type="AlphaFoldDB" id="A0A2K2F7L4"/>
<sequence>MEQKRENRSLSERLYNVNVLPDGNLKSVEEIAVVLKRLEHPSDYMEPMDENQYGIDATDENSNSDGST</sequence>
<dbReference type="EMBL" id="NIOJ01000069">
    <property type="protein sequence ID" value="PNT95337.1"/>
    <property type="molecule type" value="Genomic_DNA"/>
</dbReference>
<organism evidence="2 3">
    <name type="scientific">Clostridium thermosuccinogenes</name>
    <dbReference type="NCBI Taxonomy" id="84032"/>
    <lineage>
        <taxon>Bacteria</taxon>
        <taxon>Bacillati</taxon>
        <taxon>Bacillota</taxon>
        <taxon>Clostridia</taxon>
        <taxon>Eubacteriales</taxon>
        <taxon>Clostridiaceae</taxon>
        <taxon>Clostridium</taxon>
    </lineage>
</organism>
<evidence type="ECO:0000313" key="3">
    <source>
        <dbReference type="Proteomes" id="UP000236151"/>
    </source>
</evidence>
<evidence type="ECO:0000313" key="2">
    <source>
        <dbReference type="EMBL" id="PNT95337.1"/>
    </source>
</evidence>
<comment type="caution">
    <text evidence="2">The sequence shown here is derived from an EMBL/GenBank/DDBJ whole genome shotgun (WGS) entry which is preliminary data.</text>
</comment>
<reference evidence="2 3" key="1">
    <citation type="submission" date="2017-06" db="EMBL/GenBank/DDBJ databases">
        <title>Investigating the central metabolism of Clostridium thermosuccinogenes.</title>
        <authorList>
            <person name="Koendjbiharie J.G."/>
            <person name="van Kranenburg R."/>
        </authorList>
    </citation>
    <scope>NUCLEOTIDE SEQUENCE [LARGE SCALE GENOMIC DNA]</scope>
    <source>
        <strain evidence="2 3">DSM 5806</strain>
    </source>
</reference>
<dbReference type="Proteomes" id="UP000236151">
    <property type="component" value="Unassembled WGS sequence"/>
</dbReference>
<gene>
    <name evidence="2" type="ORF">CDQ84_17310</name>
</gene>
<dbReference type="RefSeq" id="WP_103082998.1">
    <property type="nucleotide sequence ID" value="NZ_JBAIZC010000047.1"/>
</dbReference>
<feature type="region of interest" description="Disordered" evidence="1">
    <location>
        <begin position="43"/>
        <end position="68"/>
    </location>
</feature>
<dbReference type="KEGG" id="cthd:CDO33_19840"/>
<proteinExistence type="predicted"/>